<dbReference type="NCBIfam" id="TIGR04056">
    <property type="entry name" value="OMP_RagA_SusC"/>
    <property type="match status" value="1"/>
</dbReference>
<gene>
    <name evidence="13" type="ORF">F7D20_12850</name>
</gene>
<keyword evidence="3 8" id="KW-1134">Transmembrane beta strand</keyword>
<dbReference type="Gene3D" id="2.40.170.20">
    <property type="entry name" value="TonB-dependent receptor, beta-barrel domain"/>
    <property type="match status" value="1"/>
</dbReference>
<feature type="domain" description="TonB-dependent receptor-like beta-barrel" evidence="11">
    <location>
        <begin position="296"/>
        <end position="855"/>
    </location>
</feature>
<dbReference type="Pfam" id="PF00593">
    <property type="entry name" value="TonB_dep_Rec_b-barrel"/>
    <property type="match status" value="1"/>
</dbReference>
<comment type="similarity">
    <text evidence="8 9">Belongs to the TonB-dependent receptor family.</text>
</comment>
<dbReference type="InterPro" id="IPR000531">
    <property type="entry name" value="Beta-barrel_TonB"/>
</dbReference>
<evidence type="ECO:0000256" key="1">
    <source>
        <dbReference type="ARBA" id="ARBA00004571"/>
    </source>
</evidence>
<dbReference type="PROSITE" id="PS52016">
    <property type="entry name" value="TONB_DEPENDENT_REC_3"/>
    <property type="match status" value="1"/>
</dbReference>
<feature type="signal peptide" evidence="10">
    <location>
        <begin position="1"/>
        <end position="25"/>
    </location>
</feature>
<dbReference type="InterPro" id="IPR039426">
    <property type="entry name" value="TonB-dep_rcpt-like"/>
</dbReference>
<keyword evidence="2 8" id="KW-0813">Transport</keyword>
<comment type="caution">
    <text evidence="13">The sequence shown here is derived from an EMBL/GenBank/DDBJ whole genome shotgun (WGS) entry which is preliminary data.</text>
</comment>
<evidence type="ECO:0000313" key="14">
    <source>
        <dbReference type="Proteomes" id="UP000384372"/>
    </source>
</evidence>
<dbReference type="NCBIfam" id="TIGR04057">
    <property type="entry name" value="SusC_RagA_signa"/>
    <property type="match status" value="1"/>
</dbReference>
<evidence type="ECO:0000313" key="13">
    <source>
        <dbReference type="EMBL" id="MQP12823.1"/>
    </source>
</evidence>
<keyword evidence="10" id="KW-0732">Signal</keyword>
<accession>A0A6A7WEA6</accession>
<feature type="domain" description="TonB-dependent receptor plug" evidence="12">
    <location>
        <begin position="37"/>
        <end position="144"/>
    </location>
</feature>
<dbReference type="InterPro" id="IPR023996">
    <property type="entry name" value="TonB-dep_OMP_SusC/RagA"/>
</dbReference>
<evidence type="ECO:0000256" key="9">
    <source>
        <dbReference type="RuleBase" id="RU003357"/>
    </source>
</evidence>
<comment type="subcellular location">
    <subcellularLocation>
        <location evidence="1 8">Cell outer membrane</location>
        <topology evidence="1 8">Multi-pass membrane protein</topology>
    </subcellularLocation>
</comment>
<evidence type="ECO:0000256" key="8">
    <source>
        <dbReference type="PROSITE-ProRule" id="PRU01360"/>
    </source>
</evidence>
<keyword evidence="4 8" id="KW-0812">Transmembrane</keyword>
<dbReference type="EMBL" id="VZAD01000099">
    <property type="protein sequence ID" value="MQP12823.1"/>
    <property type="molecule type" value="Genomic_DNA"/>
</dbReference>
<dbReference type="OrthoDB" id="9768177at2"/>
<dbReference type="FunFam" id="2.40.170.20:FF:000008">
    <property type="entry name" value="TonB-linked outer membrane protein, SusC/RagA family"/>
    <property type="match status" value="1"/>
</dbReference>
<dbReference type="InterPro" id="IPR023997">
    <property type="entry name" value="TonB-dep_OMP_SusC/RagA_CS"/>
</dbReference>
<dbReference type="InterPro" id="IPR036942">
    <property type="entry name" value="Beta-barrel_TonB_sf"/>
</dbReference>
<dbReference type="Proteomes" id="UP000384372">
    <property type="component" value="Unassembled WGS sequence"/>
</dbReference>
<evidence type="ECO:0000256" key="7">
    <source>
        <dbReference type="ARBA" id="ARBA00023237"/>
    </source>
</evidence>
<evidence type="ECO:0000259" key="11">
    <source>
        <dbReference type="Pfam" id="PF00593"/>
    </source>
</evidence>
<keyword evidence="7 8" id="KW-0998">Cell outer membrane</keyword>
<evidence type="ECO:0000256" key="10">
    <source>
        <dbReference type="SAM" id="SignalP"/>
    </source>
</evidence>
<evidence type="ECO:0000256" key="2">
    <source>
        <dbReference type="ARBA" id="ARBA00022448"/>
    </source>
</evidence>
<dbReference type="GO" id="GO:0009279">
    <property type="term" value="C:cell outer membrane"/>
    <property type="evidence" value="ECO:0007669"/>
    <property type="project" value="UniProtKB-SubCell"/>
</dbReference>
<reference evidence="13 14" key="1">
    <citation type="submission" date="2019-09" db="EMBL/GenBank/DDBJ databases">
        <title>Distinct polysaccharide growth profiles of human intestinal Prevotella copri isolates.</title>
        <authorList>
            <person name="Fehlner-Peach H."/>
            <person name="Magnabosco C."/>
            <person name="Raghavan V."/>
            <person name="Scher J.U."/>
            <person name="Tett A."/>
            <person name="Cox L.M."/>
            <person name="Gottsegen C."/>
            <person name="Watters A."/>
            <person name="Wiltshire- Gordon J.D."/>
            <person name="Segata N."/>
            <person name="Bonneau R."/>
            <person name="Littman D.R."/>
        </authorList>
    </citation>
    <scope>NUCLEOTIDE SEQUENCE [LARGE SCALE GENOMIC DNA]</scope>
    <source>
        <strain evidence="14">iAQ1173</strain>
    </source>
</reference>
<sequence length="899" mass="98982">MKHKRKFICRMICALALSAPLAVKAQSEQSFVLDTLHLPGTMNVVEPELLKKGVVNNALDALNGQTAGVNVTSNGLDRMAMLNSVRVRGTTSIMGGSDPLVIIDGVTSDVATLATIYPADIESFTVLKNASETALYGSRGASGVIQVKTKKGTGRGFQISYEGNFGLEAMCKSMEMLNAAEYIAAAQKLGLEYNDKGYNTNFRKAITRTGQVQNHYLAFSGGTPHSNYRASFGYIDHNTIIRSKGYRNLVAKIDVTQKAFGDRLTGDFGVFGSSFKNNDIFDNQMLFYSADAMNPTYPYDRVNGSWLKNGSASQINPPGALLVERNDTKNMNFNAHLKLSYDISKDLSVSGFGAYSYASNENDQFCPTWVWAQGNLYRGEFKSEEWLANVQANYQHVWGIHDLKAMAGAEYQKDVRSGFWTSAKGITNNDMGYHNIGAAASRPFGGTDSNYEDPALASVMAGADYTLLGRYAVSVSVRGDGSSMVGDDHTWGFFPSLSMSWDMKREKWLCHIDDITMLKLRTGYGRSGNLGGISSYTTMNTVRQNGIVSINSSPTVTMGMIRNNNPDLKWETRSTWNIGADLGLWNNRLVMTAEYYYSKTTDMLYAYDVPVPPFAYDKLLANIGSMSNQGLEIGFSVTPVQKKDMELNINMNLAWQKNKLLSLSGEYKGMQMSAADVTAMGGLSGAGQHGGYNNVVYQIVGQPLGVFYLPHCKGLVEDGNGHYRYDIEDLDRNGTVDLSDGGDRYIAGQATPKVTLGSNVSFRYRDWYLSLQMNGAFGHKIFNGTGLAYNNMSSFPDYNVLKGAPEKNIVDQNVSDYWLENGDYLNIEYLTVGYDVPIKKGVVKSLRFSLSVNNLATITGYSGLTPMINSYVVNSTMGIDDKRTYPVYRTYSMGLSIQF</sequence>
<organism evidence="13 14">
    <name type="scientific">Segatella copri</name>
    <dbReference type="NCBI Taxonomy" id="165179"/>
    <lineage>
        <taxon>Bacteria</taxon>
        <taxon>Pseudomonadati</taxon>
        <taxon>Bacteroidota</taxon>
        <taxon>Bacteroidia</taxon>
        <taxon>Bacteroidales</taxon>
        <taxon>Prevotellaceae</taxon>
        <taxon>Segatella</taxon>
    </lineage>
</organism>
<evidence type="ECO:0000256" key="5">
    <source>
        <dbReference type="ARBA" id="ARBA00023077"/>
    </source>
</evidence>
<keyword evidence="6 8" id="KW-0472">Membrane</keyword>
<keyword evidence="5 9" id="KW-0798">TonB box</keyword>
<dbReference type="Gene3D" id="2.170.130.10">
    <property type="entry name" value="TonB-dependent receptor, plug domain"/>
    <property type="match status" value="1"/>
</dbReference>
<dbReference type="AlphaFoldDB" id="A0A6A7WEA6"/>
<evidence type="ECO:0000256" key="6">
    <source>
        <dbReference type="ARBA" id="ARBA00023136"/>
    </source>
</evidence>
<evidence type="ECO:0000256" key="4">
    <source>
        <dbReference type="ARBA" id="ARBA00022692"/>
    </source>
</evidence>
<evidence type="ECO:0000256" key="3">
    <source>
        <dbReference type="ARBA" id="ARBA00022452"/>
    </source>
</evidence>
<feature type="chain" id="PRO_5025511252" evidence="10">
    <location>
        <begin position="26"/>
        <end position="899"/>
    </location>
</feature>
<evidence type="ECO:0000259" key="12">
    <source>
        <dbReference type="Pfam" id="PF07715"/>
    </source>
</evidence>
<dbReference type="InterPro" id="IPR037066">
    <property type="entry name" value="Plug_dom_sf"/>
</dbReference>
<dbReference type="RefSeq" id="WP_158464384.1">
    <property type="nucleotide sequence ID" value="NZ_VZAD01000099.1"/>
</dbReference>
<dbReference type="InterPro" id="IPR012910">
    <property type="entry name" value="Plug_dom"/>
</dbReference>
<keyword evidence="14" id="KW-1185">Reference proteome</keyword>
<name>A0A6A7WEA6_9BACT</name>
<protein>
    <submittedName>
        <fullName evidence="13">SusC/RagA family TonB-linked outer membrane protein</fullName>
    </submittedName>
</protein>
<proteinExistence type="inferred from homology"/>
<dbReference type="Pfam" id="PF07715">
    <property type="entry name" value="Plug"/>
    <property type="match status" value="1"/>
</dbReference>
<dbReference type="SUPFAM" id="SSF56935">
    <property type="entry name" value="Porins"/>
    <property type="match status" value="1"/>
</dbReference>